<proteinExistence type="predicted"/>
<protein>
    <submittedName>
        <fullName evidence="2">Uncharacterized protein</fullName>
    </submittedName>
</protein>
<dbReference type="Proteomes" id="UP000507222">
    <property type="component" value="Unassembled WGS sequence"/>
</dbReference>
<evidence type="ECO:0000313" key="3">
    <source>
        <dbReference type="Proteomes" id="UP000507222"/>
    </source>
</evidence>
<evidence type="ECO:0000313" key="2">
    <source>
        <dbReference type="EMBL" id="CAB4289937.1"/>
    </source>
</evidence>
<organism evidence="2 3">
    <name type="scientific">Prunus armeniaca</name>
    <name type="common">Apricot</name>
    <name type="synonym">Armeniaca vulgaris</name>
    <dbReference type="NCBI Taxonomy" id="36596"/>
    <lineage>
        <taxon>Eukaryota</taxon>
        <taxon>Viridiplantae</taxon>
        <taxon>Streptophyta</taxon>
        <taxon>Embryophyta</taxon>
        <taxon>Tracheophyta</taxon>
        <taxon>Spermatophyta</taxon>
        <taxon>Magnoliopsida</taxon>
        <taxon>eudicotyledons</taxon>
        <taxon>Gunneridae</taxon>
        <taxon>Pentapetalae</taxon>
        <taxon>rosids</taxon>
        <taxon>fabids</taxon>
        <taxon>Rosales</taxon>
        <taxon>Rosaceae</taxon>
        <taxon>Amygdaloideae</taxon>
        <taxon>Amygdaleae</taxon>
        <taxon>Prunus</taxon>
    </lineage>
</organism>
<accession>A0A6J5VQE5</accession>
<name>A0A6J5VQE5_PRUAR</name>
<feature type="chain" id="PRO_5027009391" evidence="1">
    <location>
        <begin position="17"/>
        <end position="229"/>
    </location>
</feature>
<dbReference type="AlphaFoldDB" id="A0A6J5VQE5"/>
<evidence type="ECO:0000256" key="1">
    <source>
        <dbReference type="SAM" id="SignalP"/>
    </source>
</evidence>
<gene>
    <name evidence="2" type="ORF">CURHAP_LOCUS49636</name>
</gene>
<keyword evidence="1" id="KW-0732">Signal</keyword>
<dbReference type="EMBL" id="CAEKDK010000008">
    <property type="protein sequence ID" value="CAB4289937.1"/>
    <property type="molecule type" value="Genomic_DNA"/>
</dbReference>
<feature type="signal peptide" evidence="1">
    <location>
        <begin position="1"/>
        <end position="16"/>
    </location>
</feature>
<reference evidence="2 3" key="1">
    <citation type="submission" date="2020-05" db="EMBL/GenBank/DDBJ databases">
        <authorList>
            <person name="Campoy J."/>
            <person name="Schneeberger K."/>
            <person name="Spophaly S."/>
        </authorList>
    </citation>
    <scope>NUCLEOTIDE SEQUENCE [LARGE SCALE GENOMIC DNA]</scope>
    <source>
        <strain evidence="2">PruArmRojPasFocal</strain>
    </source>
</reference>
<sequence length="229" mass="25728">MWDSLSFAWIGLGVLGQILYKQESPKFSIKEHWCRVVESVPADHRSSWHWCRKLRGFFMCRSAGSFGARSLEDSPLGSFENMRFSFIGCRSAGSLGIEMKRYLMGGAVQHVALRRGAGEVSPVGCRSATQELEDAVGALGAVLRKLMSKAWELLPKAWELMLLFFMRCQQALEKCHPWGAVRQHKSWKMSLELWSCRKLGKLRRPTAVSFGLKANAESLGGCEDIARAK</sequence>